<comment type="domain">
    <text evidence="7">The PPIase activity resides only in the second parvulin domain. The N-terminal region and the C-terminal tail are necessary and sufficient for the chaperone activity of SurA. The PPIase activity is dispensable for SurA to function as a chaperone. The N-terminal region and the C-terminal tail are also required for porin recognition.</text>
</comment>
<keyword evidence="3 7" id="KW-0574">Periplasm</keyword>
<dbReference type="PROSITE" id="PS50198">
    <property type="entry name" value="PPIC_PPIASE_2"/>
    <property type="match status" value="2"/>
</dbReference>
<dbReference type="EC" id="5.2.1.8" evidence="7"/>
<feature type="domain" description="PpiC" evidence="8">
    <location>
        <begin position="177"/>
        <end position="278"/>
    </location>
</feature>
<evidence type="ECO:0000256" key="7">
    <source>
        <dbReference type="HAMAP-Rule" id="MF_01183"/>
    </source>
</evidence>
<dbReference type="KEGG" id="ares:IWH25_00355"/>
<feature type="domain" description="PpiC" evidence="8">
    <location>
        <begin position="288"/>
        <end position="386"/>
    </location>
</feature>
<gene>
    <name evidence="7" type="primary">surA</name>
    <name evidence="9" type="ORF">IWH25_00355</name>
</gene>
<evidence type="ECO:0000313" key="9">
    <source>
        <dbReference type="EMBL" id="QRJ63849.1"/>
    </source>
</evidence>
<dbReference type="Gene3D" id="3.10.50.40">
    <property type="match status" value="2"/>
</dbReference>
<dbReference type="SUPFAM" id="SSF109998">
    <property type="entry name" value="Triger factor/SurA peptide-binding domain-like"/>
    <property type="match status" value="1"/>
</dbReference>
<dbReference type="SUPFAM" id="SSF54534">
    <property type="entry name" value="FKBP-like"/>
    <property type="match status" value="2"/>
</dbReference>
<dbReference type="PANTHER" id="PTHR47637:SF1">
    <property type="entry name" value="CHAPERONE SURA"/>
    <property type="match status" value="1"/>
</dbReference>
<dbReference type="RefSeq" id="WP_203387381.1">
    <property type="nucleotide sequence ID" value="NZ_CP064781.1"/>
</dbReference>
<keyword evidence="10" id="KW-1185">Reference proteome</keyword>
<keyword evidence="5 7" id="KW-0143">Chaperone</keyword>
<dbReference type="InterPro" id="IPR015391">
    <property type="entry name" value="SurA_N"/>
</dbReference>
<reference evidence="9" key="1">
    <citation type="submission" date="2020-11" db="EMBL/GenBank/DDBJ databases">
        <title>Azospira restricta DSM 18626 genome sequence.</title>
        <authorList>
            <person name="Moe W.M."/>
        </authorList>
    </citation>
    <scope>NUCLEOTIDE SEQUENCE</scope>
    <source>
        <strain evidence="9">DSM 18626</strain>
    </source>
</reference>
<comment type="function">
    <text evidence="7">Chaperone involved in the correct folding and assembly of outer membrane proteins. Recognizes specific patterns of aromatic residues and the orientation of their side chains, which are found more frequently in integral outer membrane proteins. May act in both early periplasmic and late outer membrane-associated steps of protein maturation.</text>
</comment>
<evidence type="ECO:0000256" key="5">
    <source>
        <dbReference type="ARBA" id="ARBA00023186"/>
    </source>
</evidence>
<dbReference type="PROSITE" id="PS01096">
    <property type="entry name" value="PPIC_PPIASE_1"/>
    <property type="match status" value="1"/>
</dbReference>
<keyword evidence="2 7" id="KW-0677">Repeat</keyword>
<organism evidence="9 10">
    <name type="scientific">Azospira restricta</name>
    <dbReference type="NCBI Taxonomy" id="404405"/>
    <lineage>
        <taxon>Bacteria</taxon>
        <taxon>Pseudomonadati</taxon>
        <taxon>Pseudomonadota</taxon>
        <taxon>Betaproteobacteria</taxon>
        <taxon>Rhodocyclales</taxon>
        <taxon>Rhodocyclaceae</taxon>
        <taxon>Azospira</taxon>
    </lineage>
</organism>
<accession>A0A974SP49</accession>
<evidence type="ECO:0000259" key="8">
    <source>
        <dbReference type="PROSITE" id="PS50198"/>
    </source>
</evidence>
<feature type="signal peptide" evidence="7">
    <location>
        <begin position="1"/>
        <end position="23"/>
    </location>
</feature>
<dbReference type="InterPro" id="IPR023034">
    <property type="entry name" value="PPIase_SurA"/>
</dbReference>
<dbReference type="GO" id="GO:0003755">
    <property type="term" value="F:peptidyl-prolyl cis-trans isomerase activity"/>
    <property type="evidence" value="ECO:0007669"/>
    <property type="project" value="UniProtKB-UniRule"/>
</dbReference>
<evidence type="ECO:0000313" key="10">
    <source>
        <dbReference type="Proteomes" id="UP000663444"/>
    </source>
</evidence>
<dbReference type="HAMAP" id="MF_01183">
    <property type="entry name" value="Chaperone_SurA"/>
    <property type="match status" value="1"/>
</dbReference>
<evidence type="ECO:0000256" key="2">
    <source>
        <dbReference type="ARBA" id="ARBA00022737"/>
    </source>
</evidence>
<name>A0A974SP49_9RHOO</name>
<evidence type="ECO:0000256" key="3">
    <source>
        <dbReference type="ARBA" id="ARBA00022764"/>
    </source>
</evidence>
<keyword evidence="1 7" id="KW-0732">Signal</keyword>
<dbReference type="Pfam" id="PF09312">
    <property type="entry name" value="SurA_N"/>
    <property type="match status" value="1"/>
</dbReference>
<evidence type="ECO:0000256" key="1">
    <source>
        <dbReference type="ARBA" id="ARBA00022729"/>
    </source>
</evidence>
<dbReference type="Pfam" id="PF00639">
    <property type="entry name" value="Rotamase"/>
    <property type="match status" value="1"/>
</dbReference>
<dbReference type="InterPro" id="IPR046357">
    <property type="entry name" value="PPIase_dom_sf"/>
</dbReference>
<dbReference type="Pfam" id="PF13616">
    <property type="entry name" value="Rotamase_3"/>
    <property type="match status" value="1"/>
</dbReference>
<protein>
    <recommendedName>
        <fullName evidence="7">Chaperone SurA</fullName>
    </recommendedName>
    <alternativeName>
        <fullName evidence="7">Peptidyl-prolyl cis-trans isomerase SurA</fullName>
        <shortName evidence="7">PPIase SurA</shortName>
        <ecNumber evidence="7">5.2.1.8</ecNumber>
    </alternativeName>
    <alternativeName>
        <fullName evidence="7">Rotamase SurA</fullName>
    </alternativeName>
</protein>
<dbReference type="GO" id="GO:0030288">
    <property type="term" value="C:outer membrane-bounded periplasmic space"/>
    <property type="evidence" value="ECO:0007669"/>
    <property type="project" value="InterPro"/>
</dbReference>
<evidence type="ECO:0000256" key="6">
    <source>
        <dbReference type="ARBA" id="ARBA00023235"/>
    </source>
</evidence>
<dbReference type="Proteomes" id="UP000663444">
    <property type="component" value="Chromosome"/>
</dbReference>
<dbReference type="GO" id="GO:0042277">
    <property type="term" value="F:peptide binding"/>
    <property type="evidence" value="ECO:0007669"/>
    <property type="project" value="InterPro"/>
</dbReference>
<dbReference type="InterPro" id="IPR027304">
    <property type="entry name" value="Trigger_fact/SurA_dom_sf"/>
</dbReference>
<dbReference type="EMBL" id="CP064781">
    <property type="protein sequence ID" value="QRJ63849.1"/>
    <property type="molecule type" value="Genomic_DNA"/>
</dbReference>
<dbReference type="GO" id="GO:0043165">
    <property type="term" value="P:Gram-negative-bacterium-type cell outer membrane assembly"/>
    <property type="evidence" value="ECO:0007669"/>
    <property type="project" value="InterPro"/>
</dbReference>
<proteinExistence type="inferred from homology"/>
<dbReference type="InterPro" id="IPR000297">
    <property type="entry name" value="PPIase_PpiC"/>
</dbReference>
<feature type="chain" id="PRO_5038194793" description="Chaperone SurA" evidence="7">
    <location>
        <begin position="24"/>
        <end position="434"/>
    </location>
</feature>
<dbReference type="AlphaFoldDB" id="A0A974SP49"/>
<dbReference type="Gene3D" id="1.10.4030.10">
    <property type="entry name" value="Porin chaperone SurA, peptide-binding domain"/>
    <property type="match status" value="1"/>
</dbReference>
<dbReference type="InterPro" id="IPR050280">
    <property type="entry name" value="OMP_Chaperone_SurA"/>
</dbReference>
<dbReference type="PANTHER" id="PTHR47637">
    <property type="entry name" value="CHAPERONE SURA"/>
    <property type="match status" value="1"/>
</dbReference>
<evidence type="ECO:0000256" key="4">
    <source>
        <dbReference type="ARBA" id="ARBA00023110"/>
    </source>
</evidence>
<comment type="subcellular location">
    <subcellularLocation>
        <location evidence="7">Periplasm</location>
    </subcellularLocation>
    <text evidence="7">Is capable of associating with the outer membrane.</text>
</comment>
<dbReference type="GO" id="GO:0050821">
    <property type="term" value="P:protein stabilization"/>
    <property type="evidence" value="ECO:0007669"/>
    <property type="project" value="InterPro"/>
</dbReference>
<dbReference type="GO" id="GO:0051082">
    <property type="term" value="F:unfolded protein binding"/>
    <property type="evidence" value="ECO:0007669"/>
    <property type="project" value="UniProtKB-UniRule"/>
</dbReference>
<comment type="catalytic activity">
    <reaction evidence="7">
        <text>[protein]-peptidylproline (omega=180) = [protein]-peptidylproline (omega=0)</text>
        <dbReference type="Rhea" id="RHEA:16237"/>
        <dbReference type="Rhea" id="RHEA-COMP:10747"/>
        <dbReference type="Rhea" id="RHEA-COMP:10748"/>
        <dbReference type="ChEBI" id="CHEBI:83833"/>
        <dbReference type="ChEBI" id="CHEBI:83834"/>
        <dbReference type="EC" id="5.2.1.8"/>
    </reaction>
</comment>
<keyword evidence="4 7" id="KW-0697">Rotamase</keyword>
<dbReference type="InterPro" id="IPR023058">
    <property type="entry name" value="PPIase_PpiC_CS"/>
</dbReference>
<sequence length="434" mass="48466" precursor="true">MKSLFRILLPLAFSVAFSGAAQAQANSAVEVDRIVAVVNDEVITLGELRGRLDSALAQLKRQGTPLPPREVLERQMLERLIVDRIQLQTARDTGLRVDDTQLDQAINRIAAGNKMTVPQFRQALEKDGIRFAKFREEIREEMTVARLREREVDNRLVIGDAEVDNFIAAETAKGGGGEEVQIAHILLRAPESASPEQLQKLKAKADDILQRIARGDDFSQLAASFSDAPDALQGGNMSPRPLDRLPGLFAEAVGKLKPGEVSPILRSPNGFHIVKLVAKKGGIALPPVQQTHARHILIRVNELVSESEALHKLTGLRDRLAHGGDFAELARLYSQDGSAAKGGDLGWLYPGDTVPEFERAMDALQPKEISQPTKSPFGFHLIQVLERRVQDVSEERQRQSARQVLRERKLDEAYQDWLRQLRDRAYVEYRLEER</sequence>
<keyword evidence="6 7" id="KW-0413">Isomerase</keyword>
<dbReference type="GO" id="GO:0006457">
    <property type="term" value="P:protein folding"/>
    <property type="evidence" value="ECO:0007669"/>
    <property type="project" value="UniProtKB-UniRule"/>
</dbReference>